<dbReference type="InterPro" id="IPR010998">
    <property type="entry name" value="Integrase_recombinase_N"/>
</dbReference>
<feature type="domain" description="Core-binding (CB)" evidence="7">
    <location>
        <begin position="74"/>
        <end position="155"/>
    </location>
</feature>
<dbReference type="InterPro" id="IPR016177">
    <property type="entry name" value="DNA-bd_dom_sf"/>
</dbReference>
<dbReference type="Proteomes" id="UP000697927">
    <property type="component" value="Unassembled WGS sequence"/>
</dbReference>
<dbReference type="PROSITE" id="PS51900">
    <property type="entry name" value="CB"/>
    <property type="match status" value="1"/>
</dbReference>
<evidence type="ECO:0000256" key="3">
    <source>
        <dbReference type="ARBA" id="ARBA00023125"/>
    </source>
</evidence>
<dbReference type="InterPro" id="IPR053876">
    <property type="entry name" value="Phage_int_M"/>
</dbReference>
<comment type="similarity">
    <text evidence="1">Belongs to the 'phage' integrase family.</text>
</comment>
<keyword evidence="2" id="KW-0229">DNA integration</keyword>
<dbReference type="RefSeq" id="WP_167609007.1">
    <property type="nucleotide sequence ID" value="NZ_SOYS01000002.1"/>
</dbReference>
<evidence type="ECO:0000313" key="9">
    <source>
        <dbReference type="Proteomes" id="UP000697927"/>
    </source>
</evidence>
<evidence type="ECO:0000259" key="7">
    <source>
        <dbReference type="PROSITE" id="PS51900"/>
    </source>
</evidence>
<dbReference type="InterPro" id="IPR011010">
    <property type="entry name" value="DNA_brk_join_enz"/>
</dbReference>
<dbReference type="InterPro" id="IPR002104">
    <property type="entry name" value="Integrase_catalytic"/>
</dbReference>
<evidence type="ECO:0000256" key="4">
    <source>
        <dbReference type="ARBA" id="ARBA00023172"/>
    </source>
</evidence>
<sequence>MGRRRSHDRRDLPPNLYIRNSGYYCYRDPRTGKEFGLGRNRRIAVTEAIQANIELFSGQERKTLLSRISNDDAMTVHSWLDRYDVIINERGLSKKTLVDYRNKVKAIRERISNTPIVDVTTKQIASLLNDYVDSGKAATAKLIRSMLADMFREAIAEGHLQTNPVSATRSPKTEVKRERLTLDEYKQIMAATADLPPWVPLSIELAVITGQRVSDLCAIKWSDIHDDYLHIEQQKTGVKLAIPVNLTLDSLGLVLSDTLFKCKTILSGDTVISSTRNMPLSSGTVSRYFMRARKASGLSFGDSPPTFHELRSLSAREYEKQVSDKFAQHLLGHKSDSMAAQYRDDRGREWNKLEVR</sequence>
<dbReference type="CDD" id="cd00800">
    <property type="entry name" value="INT_Lambda_C"/>
    <property type="match status" value="1"/>
</dbReference>
<dbReference type="Gene3D" id="1.10.443.10">
    <property type="entry name" value="Intergrase catalytic core"/>
    <property type="match status" value="1"/>
</dbReference>
<comment type="caution">
    <text evidence="8">The sequence shown here is derived from an EMBL/GenBank/DDBJ whole genome shotgun (WGS) entry which is preliminary data.</text>
</comment>
<dbReference type="Pfam" id="PF22022">
    <property type="entry name" value="Phage_int_M"/>
    <property type="match status" value="1"/>
</dbReference>
<evidence type="ECO:0000256" key="1">
    <source>
        <dbReference type="ARBA" id="ARBA00008857"/>
    </source>
</evidence>
<evidence type="ECO:0000256" key="5">
    <source>
        <dbReference type="PROSITE-ProRule" id="PRU01248"/>
    </source>
</evidence>
<name>A0ABX0VL63_9ENTR</name>
<dbReference type="InterPro" id="IPR015094">
    <property type="entry name" value="Integrase_lambda-typ_DNA-bd_N"/>
</dbReference>
<dbReference type="InterPro" id="IPR013762">
    <property type="entry name" value="Integrase-like_cat_sf"/>
</dbReference>
<dbReference type="InterPro" id="IPR044068">
    <property type="entry name" value="CB"/>
</dbReference>
<gene>
    <name evidence="8" type="ORF">E2L00_07195</name>
</gene>
<dbReference type="PANTHER" id="PTHR30629:SF2">
    <property type="entry name" value="PROPHAGE INTEGRASE INTS-RELATED"/>
    <property type="match status" value="1"/>
</dbReference>
<protein>
    <submittedName>
        <fullName evidence="8">Integrase</fullName>
    </submittedName>
</protein>
<proteinExistence type="inferred from homology"/>
<organism evidence="8 9">
    <name type="scientific">Cedecea colo</name>
    <dbReference type="NCBI Taxonomy" id="2552946"/>
    <lineage>
        <taxon>Bacteria</taxon>
        <taxon>Pseudomonadati</taxon>
        <taxon>Pseudomonadota</taxon>
        <taxon>Gammaproteobacteria</taxon>
        <taxon>Enterobacterales</taxon>
        <taxon>Enterobacteriaceae</taxon>
        <taxon>Cedecea</taxon>
    </lineage>
</organism>
<evidence type="ECO:0000259" key="6">
    <source>
        <dbReference type="PROSITE" id="PS51898"/>
    </source>
</evidence>
<evidence type="ECO:0000313" key="8">
    <source>
        <dbReference type="EMBL" id="NIY47325.1"/>
    </source>
</evidence>
<feature type="domain" description="Tyr recombinase" evidence="6">
    <location>
        <begin position="175"/>
        <end position="355"/>
    </location>
</feature>
<dbReference type="Gene3D" id="1.10.150.130">
    <property type="match status" value="1"/>
</dbReference>
<dbReference type="InterPro" id="IPR050808">
    <property type="entry name" value="Phage_Integrase"/>
</dbReference>
<keyword evidence="9" id="KW-1185">Reference proteome</keyword>
<dbReference type="EMBL" id="SOYS01000002">
    <property type="protein sequence ID" value="NIY47325.1"/>
    <property type="molecule type" value="Genomic_DNA"/>
</dbReference>
<reference evidence="8 9" key="1">
    <citation type="journal article" date="2020" name="Microorganisms">
        <title>Polyphasic Characterisation of Cedecea colo sp. nov., a New Enteric Bacterium Isolated from the Koala Hindgut.</title>
        <authorList>
            <person name="Boath J.M."/>
            <person name="Dakhal S."/>
            <person name="Van T.T.H."/>
            <person name="Moore R.J."/>
            <person name="Dekiwadia C."/>
            <person name="Macreadie I.G."/>
        </authorList>
    </citation>
    <scope>NUCLEOTIDE SEQUENCE [LARGE SCALE GENOMIC DNA]</scope>
    <source>
        <strain evidence="8 9">ZA</strain>
    </source>
</reference>
<dbReference type="SUPFAM" id="SSF56349">
    <property type="entry name" value="DNA breaking-rejoining enzymes"/>
    <property type="match status" value="1"/>
</dbReference>
<dbReference type="PANTHER" id="PTHR30629">
    <property type="entry name" value="PROPHAGE INTEGRASE"/>
    <property type="match status" value="1"/>
</dbReference>
<dbReference type="Gene3D" id="3.30.160.60">
    <property type="entry name" value="Classic Zinc Finger"/>
    <property type="match status" value="1"/>
</dbReference>
<keyword evidence="4" id="KW-0233">DNA recombination</keyword>
<dbReference type="SUPFAM" id="SSF54171">
    <property type="entry name" value="DNA-binding domain"/>
    <property type="match status" value="1"/>
</dbReference>
<dbReference type="Pfam" id="PF00589">
    <property type="entry name" value="Phage_integrase"/>
    <property type="match status" value="1"/>
</dbReference>
<accession>A0ABX0VL63</accession>
<evidence type="ECO:0000256" key="2">
    <source>
        <dbReference type="ARBA" id="ARBA00022908"/>
    </source>
</evidence>
<dbReference type="Pfam" id="PF09003">
    <property type="entry name" value="Arm-DNA-bind_1"/>
    <property type="match status" value="1"/>
</dbReference>
<keyword evidence="3 5" id="KW-0238">DNA-binding</keyword>
<dbReference type="PROSITE" id="PS51898">
    <property type="entry name" value="TYR_RECOMBINASE"/>
    <property type="match status" value="1"/>
</dbReference>